<dbReference type="Pfam" id="PF22011">
    <property type="entry name" value="DUF6931"/>
    <property type="match status" value="1"/>
</dbReference>
<evidence type="ECO:0000313" key="2">
    <source>
        <dbReference type="Proteomes" id="UP000464495"/>
    </source>
</evidence>
<organism evidence="1 2">
    <name type="scientific">Algicella marina</name>
    <dbReference type="NCBI Taxonomy" id="2683284"/>
    <lineage>
        <taxon>Bacteria</taxon>
        <taxon>Pseudomonadati</taxon>
        <taxon>Pseudomonadota</taxon>
        <taxon>Alphaproteobacteria</taxon>
        <taxon>Rhodobacterales</taxon>
        <taxon>Paracoccaceae</taxon>
        <taxon>Algicella</taxon>
    </lineage>
</organism>
<dbReference type="Proteomes" id="UP000464495">
    <property type="component" value="Chromosome"/>
</dbReference>
<dbReference type="EMBL" id="CP046620">
    <property type="protein sequence ID" value="QHQ36545.1"/>
    <property type="molecule type" value="Genomic_DNA"/>
</dbReference>
<name>A0A6P1T461_9RHOB</name>
<gene>
    <name evidence="1" type="ORF">GO499_15880</name>
</gene>
<dbReference type="AlphaFoldDB" id="A0A6P1T461"/>
<protein>
    <submittedName>
        <fullName evidence="1">Uncharacterized protein</fullName>
    </submittedName>
</protein>
<sequence length="199" mass="21295">MTGRFEGLTKISGQPAARILAMANVKLDTKLDAPANAPVATVLDELQEKQAHLDMLRLLAVSLPVRERIWWACLAGRDIVEASGPSPTLEAAETWVFKPSDSTRQEAMTALDIAELDDDAQLCATAVAYSDDTLGPGELSKYPAPPGASQMAAFGVNMKALALHGDEMEMFADRLIDRAVDIARGGNGLPNDFEAKGEE</sequence>
<reference evidence="1 2" key="1">
    <citation type="submission" date="2019-12" db="EMBL/GenBank/DDBJ databases">
        <title>Complete genome sequence of Algicella marina strain 9Alg 56(T) isolated from the red alga Tichocarpus crinitus.</title>
        <authorList>
            <person name="Kim S.-G."/>
            <person name="Nedashkovskaya O.I."/>
        </authorList>
    </citation>
    <scope>NUCLEOTIDE SEQUENCE [LARGE SCALE GENOMIC DNA]</scope>
    <source>
        <strain evidence="1 2">9Alg 56</strain>
    </source>
</reference>
<keyword evidence="2" id="KW-1185">Reference proteome</keyword>
<dbReference type="InterPro" id="IPR053855">
    <property type="entry name" value="DUF6931"/>
</dbReference>
<dbReference type="KEGG" id="amaq:GO499_15880"/>
<proteinExistence type="predicted"/>
<evidence type="ECO:0000313" key="1">
    <source>
        <dbReference type="EMBL" id="QHQ36545.1"/>
    </source>
</evidence>
<accession>A0A6P1T461</accession>
<dbReference type="RefSeq" id="WP_161863091.1">
    <property type="nucleotide sequence ID" value="NZ_CP046620.1"/>
</dbReference>